<evidence type="ECO:0000256" key="8">
    <source>
        <dbReference type="ARBA" id="ARBA00022801"/>
    </source>
</evidence>
<dbReference type="Gene3D" id="3.30.230.20">
    <property type="entry name" value="lpxc deacetylase, domain 1"/>
    <property type="match status" value="1"/>
</dbReference>
<dbReference type="Gene3D" id="3.30.1700.10">
    <property type="entry name" value="lpxc deacetylase, domain 2"/>
    <property type="match status" value="1"/>
</dbReference>
<dbReference type="GO" id="GO:0009245">
    <property type="term" value="P:lipid A biosynthetic process"/>
    <property type="evidence" value="ECO:0007669"/>
    <property type="project" value="UniProtKB-UniRule"/>
</dbReference>
<comment type="catalytic activity">
    <reaction evidence="11 12">
        <text>a UDP-3-O-[(3R)-3-hydroxyacyl]-N-acetyl-alpha-D-glucosamine + H2O = a UDP-3-O-[(3R)-3-hydroxyacyl]-alpha-D-glucosamine + acetate</text>
        <dbReference type="Rhea" id="RHEA:67816"/>
        <dbReference type="ChEBI" id="CHEBI:15377"/>
        <dbReference type="ChEBI" id="CHEBI:30089"/>
        <dbReference type="ChEBI" id="CHEBI:137740"/>
        <dbReference type="ChEBI" id="CHEBI:173225"/>
        <dbReference type="EC" id="3.5.1.108"/>
    </reaction>
</comment>
<dbReference type="HAMAP" id="MF_00388">
    <property type="entry name" value="LpxC"/>
    <property type="match status" value="1"/>
</dbReference>
<dbReference type="GO" id="GO:0046872">
    <property type="term" value="F:metal ion binding"/>
    <property type="evidence" value="ECO:0007669"/>
    <property type="project" value="UniProtKB-KW"/>
</dbReference>
<dbReference type="PANTHER" id="PTHR33694">
    <property type="entry name" value="UDP-3-O-ACYL-N-ACETYLGLUCOSAMINE DEACETYLASE 1, MITOCHONDRIAL-RELATED"/>
    <property type="match status" value="1"/>
</dbReference>
<dbReference type="Proteomes" id="UP000193355">
    <property type="component" value="Unassembled WGS sequence"/>
</dbReference>
<feature type="binding site" evidence="12">
    <location>
        <position position="234"/>
    </location>
    <ligand>
        <name>Zn(2+)</name>
        <dbReference type="ChEBI" id="CHEBI:29105"/>
    </ligand>
</feature>
<evidence type="ECO:0000256" key="2">
    <source>
        <dbReference type="ARBA" id="ARBA00002923"/>
    </source>
</evidence>
<dbReference type="AlphaFoldDB" id="A0A1X7JNP4"/>
<gene>
    <name evidence="12" type="primary">lpxC</name>
    <name evidence="13" type="ORF">SAMN06275492_11441</name>
</gene>
<keyword evidence="9 12" id="KW-0862">Zinc</keyword>
<evidence type="ECO:0000313" key="13">
    <source>
        <dbReference type="EMBL" id="SMG29818.1"/>
    </source>
</evidence>
<dbReference type="GO" id="GO:0016020">
    <property type="term" value="C:membrane"/>
    <property type="evidence" value="ECO:0007669"/>
    <property type="project" value="GOC"/>
</dbReference>
<dbReference type="EC" id="3.5.1.108" evidence="4 12"/>
<keyword evidence="14" id="KW-1185">Reference proteome</keyword>
<dbReference type="UniPathway" id="UPA00359">
    <property type="reaction ID" value="UER00478"/>
</dbReference>
<dbReference type="EMBL" id="FXBB01000014">
    <property type="protein sequence ID" value="SMG29818.1"/>
    <property type="molecule type" value="Genomic_DNA"/>
</dbReference>
<dbReference type="OrthoDB" id="9772788at2"/>
<keyword evidence="6 12" id="KW-0441">Lipid A biosynthesis</keyword>
<proteinExistence type="inferred from homology"/>
<comment type="function">
    <text evidence="2 12">Catalyzes the hydrolysis of UDP-3-O-myristoyl-N-acetylglucosamine to form UDP-3-O-myristoylglucosamine and acetate, the committed step in lipid A biosynthesis.</text>
</comment>
<evidence type="ECO:0000256" key="7">
    <source>
        <dbReference type="ARBA" id="ARBA00022723"/>
    </source>
</evidence>
<keyword evidence="10 12" id="KW-0443">Lipid metabolism</keyword>
<feature type="active site" description="Proton donor" evidence="12">
    <location>
        <position position="261"/>
    </location>
</feature>
<reference evidence="14" key="1">
    <citation type="submission" date="2017-04" db="EMBL/GenBank/DDBJ databases">
        <authorList>
            <person name="Varghese N."/>
            <person name="Submissions S."/>
        </authorList>
    </citation>
    <scope>NUCLEOTIDE SEQUENCE [LARGE SCALE GENOMIC DNA]</scope>
    <source>
        <strain evidence="14">USBA 82</strain>
    </source>
</reference>
<dbReference type="Pfam" id="PF03331">
    <property type="entry name" value="LpxC"/>
    <property type="match status" value="1"/>
</dbReference>
<feature type="binding site" evidence="12">
    <location>
        <position position="76"/>
    </location>
    <ligand>
        <name>Zn(2+)</name>
        <dbReference type="ChEBI" id="CHEBI:29105"/>
    </ligand>
</feature>
<organism evidence="13 14">
    <name type="scientific">Dethiosulfovibrio salsuginis</name>
    <dbReference type="NCBI Taxonomy" id="561720"/>
    <lineage>
        <taxon>Bacteria</taxon>
        <taxon>Thermotogati</taxon>
        <taxon>Synergistota</taxon>
        <taxon>Synergistia</taxon>
        <taxon>Synergistales</taxon>
        <taxon>Dethiosulfovibrionaceae</taxon>
        <taxon>Dethiosulfovibrio</taxon>
    </lineage>
</organism>
<evidence type="ECO:0000256" key="10">
    <source>
        <dbReference type="ARBA" id="ARBA00023098"/>
    </source>
</evidence>
<dbReference type="GO" id="GO:0103117">
    <property type="term" value="F:UDP-3-O-acyl-N-acetylglucosamine deacetylase activity"/>
    <property type="evidence" value="ECO:0007669"/>
    <property type="project" value="UniProtKB-UniRule"/>
</dbReference>
<evidence type="ECO:0000313" key="14">
    <source>
        <dbReference type="Proteomes" id="UP000193355"/>
    </source>
</evidence>
<dbReference type="NCBIfam" id="TIGR00325">
    <property type="entry name" value="lpxC"/>
    <property type="match status" value="1"/>
</dbReference>
<accession>A0A1X7JNP4</accession>
<keyword evidence="5 12" id="KW-0444">Lipid biosynthesis</keyword>
<dbReference type="RefSeq" id="WP_085544587.1">
    <property type="nucleotide sequence ID" value="NZ_FXBB01000014.1"/>
</dbReference>
<keyword evidence="7 12" id="KW-0479">Metal-binding</keyword>
<dbReference type="InterPro" id="IPR020568">
    <property type="entry name" value="Ribosomal_Su5_D2-typ_SF"/>
</dbReference>
<comment type="cofactor">
    <cofactor evidence="1 12">
        <name>Zn(2+)</name>
        <dbReference type="ChEBI" id="CHEBI:29105"/>
    </cofactor>
</comment>
<evidence type="ECO:0000256" key="9">
    <source>
        <dbReference type="ARBA" id="ARBA00022833"/>
    </source>
</evidence>
<dbReference type="STRING" id="561720.SAMN06275492_11441"/>
<dbReference type="InterPro" id="IPR015870">
    <property type="entry name" value="UDP-acyl_N-AcGlcN_deAcase_N"/>
</dbReference>
<evidence type="ECO:0000256" key="6">
    <source>
        <dbReference type="ARBA" id="ARBA00022556"/>
    </source>
</evidence>
<keyword evidence="8 12" id="KW-0378">Hydrolase</keyword>
<dbReference type="PANTHER" id="PTHR33694:SF1">
    <property type="entry name" value="UDP-3-O-ACYL-N-ACETYLGLUCOSAMINE DEACETYLASE 1, MITOCHONDRIAL-RELATED"/>
    <property type="match status" value="1"/>
</dbReference>
<comment type="similarity">
    <text evidence="12">Belongs to the LpxC family.</text>
</comment>
<evidence type="ECO:0000256" key="4">
    <source>
        <dbReference type="ARBA" id="ARBA00012745"/>
    </source>
</evidence>
<comment type="pathway">
    <text evidence="3 12">Glycolipid biosynthesis; lipid IV(A) biosynthesis; lipid IV(A) from (3R)-3-hydroxytetradecanoyl-[acyl-carrier-protein] and UDP-N-acetyl-alpha-D-glucosamine: step 2/6.</text>
</comment>
<evidence type="ECO:0000256" key="1">
    <source>
        <dbReference type="ARBA" id="ARBA00001947"/>
    </source>
</evidence>
<evidence type="ECO:0000256" key="11">
    <source>
        <dbReference type="ARBA" id="ARBA00024535"/>
    </source>
</evidence>
<evidence type="ECO:0000256" key="12">
    <source>
        <dbReference type="HAMAP-Rule" id="MF_00388"/>
    </source>
</evidence>
<name>A0A1X7JNP4_9BACT</name>
<evidence type="ECO:0000256" key="5">
    <source>
        <dbReference type="ARBA" id="ARBA00022516"/>
    </source>
</evidence>
<sequence length="279" mass="30521">MTVFNRYRVKKEVHLYGIGLHSGKPCTLSLYPCKPRGIYFRFGQALWNLTDGSPRGDGRGTVLSFPDGNGVMTVEHLLGALRGLGIDGVEIVVTGGEVPAMDGSAAPFVHSLLEVGLSESEAWDPIELDRPVAVDDLDGDRSIIALPWEGFKVTYVIDYPSTVIGTQCLSIALSRDNFIREIAPCRTFALMEEIAFLRDRGLSLGGSLDNAVVVDGMEVSAKEGLRFTDEFVRHKILDLIGDLSLLGRPLSAHVIALKAGHLMHHRLGETIRQNIKRSE</sequence>
<dbReference type="InterPro" id="IPR011334">
    <property type="entry name" value="UDP-acyl_GlcNac_deAcase_C"/>
</dbReference>
<protein>
    <recommendedName>
        <fullName evidence="4 12">UDP-3-O-acyl-N-acetylglucosamine deacetylase</fullName>
        <shortName evidence="12">UDP-3-O-acyl-GlcNAc deacetylase</shortName>
        <ecNumber evidence="4 12">3.5.1.108</ecNumber>
    </recommendedName>
    <alternativeName>
        <fullName evidence="12">UDP-3-O-[R-3-hydroxymyristoyl]-N-acetylglucosamine deacetylase</fullName>
    </alternativeName>
</protein>
<evidence type="ECO:0000256" key="3">
    <source>
        <dbReference type="ARBA" id="ARBA00005002"/>
    </source>
</evidence>
<dbReference type="SUPFAM" id="SSF54211">
    <property type="entry name" value="Ribosomal protein S5 domain 2-like"/>
    <property type="match status" value="2"/>
</dbReference>
<feature type="binding site" evidence="12">
    <location>
        <position position="238"/>
    </location>
    <ligand>
        <name>Zn(2+)</name>
        <dbReference type="ChEBI" id="CHEBI:29105"/>
    </ligand>
</feature>
<dbReference type="InterPro" id="IPR004463">
    <property type="entry name" value="UDP-acyl_GlcNac_deAcase"/>
</dbReference>